<dbReference type="GO" id="GO:0004497">
    <property type="term" value="F:monooxygenase activity"/>
    <property type="evidence" value="ECO:0007669"/>
    <property type="project" value="UniProtKB-KW"/>
</dbReference>
<dbReference type="AlphaFoldDB" id="A0A8H6KIY2"/>
<evidence type="ECO:0000256" key="2">
    <source>
        <dbReference type="ARBA" id="ARBA00023002"/>
    </source>
</evidence>
<keyword evidence="5" id="KW-1185">Reference proteome</keyword>
<dbReference type="SUPFAM" id="SSF51905">
    <property type="entry name" value="FAD/NAD(P)-binding domain"/>
    <property type="match status" value="1"/>
</dbReference>
<evidence type="ECO:0000313" key="5">
    <source>
        <dbReference type="Proteomes" id="UP000639643"/>
    </source>
</evidence>
<gene>
    <name evidence="4" type="ORF">CMUS01_07205</name>
</gene>
<organism evidence="4 5">
    <name type="scientific">Colletotrichum musicola</name>
    <dbReference type="NCBI Taxonomy" id="2175873"/>
    <lineage>
        <taxon>Eukaryota</taxon>
        <taxon>Fungi</taxon>
        <taxon>Dikarya</taxon>
        <taxon>Ascomycota</taxon>
        <taxon>Pezizomycotina</taxon>
        <taxon>Sordariomycetes</taxon>
        <taxon>Hypocreomycetidae</taxon>
        <taxon>Glomerellales</taxon>
        <taxon>Glomerellaceae</taxon>
        <taxon>Colletotrichum</taxon>
        <taxon>Colletotrichum orchidearum species complex</taxon>
    </lineage>
</organism>
<evidence type="ECO:0000256" key="3">
    <source>
        <dbReference type="ARBA" id="ARBA00023033"/>
    </source>
</evidence>
<proteinExistence type="inferred from homology"/>
<keyword evidence="3" id="KW-0503">Monooxygenase</keyword>
<dbReference type="PANTHER" id="PTHR13789">
    <property type="entry name" value="MONOOXYGENASE"/>
    <property type="match status" value="1"/>
</dbReference>
<dbReference type="InterPro" id="IPR036188">
    <property type="entry name" value="FAD/NAD-bd_sf"/>
</dbReference>
<sequence length="74" mass="7659">MEIIIIGAGLGGLCAALGLARKGHQVRVLEQRPSLAPVGGALNVRPGASKILHEWGLGADLERVSVNTPANVLR</sequence>
<accession>A0A8H6KIY2</accession>
<dbReference type="Gene3D" id="3.50.50.60">
    <property type="entry name" value="FAD/NAD(P)-binding domain"/>
    <property type="match status" value="1"/>
</dbReference>
<evidence type="ECO:0000313" key="4">
    <source>
        <dbReference type="EMBL" id="KAF6831818.1"/>
    </source>
</evidence>
<dbReference type="Proteomes" id="UP000639643">
    <property type="component" value="Unassembled WGS sequence"/>
</dbReference>
<keyword evidence="2" id="KW-0560">Oxidoreductase</keyword>
<comment type="similarity">
    <text evidence="1">Belongs to the paxM FAD-dependent monooxygenase family.</text>
</comment>
<feature type="non-terminal residue" evidence="4">
    <location>
        <position position="74"/>
    </location>
</feature>
<evidence type="ECO:0000256" key="1">
    <source>
        <dbReference type="ARBA" id="ARBA00007992"/>
    </source>
</evidence>
<dbReference type="PANTHER" id="PTHR13789:SF147">
    <property type="entry name" value="PUTATIVE (AFU_ORTHOLOGUE AFUA_2G01950)-RELATED"/>
    <property type="match status" value="1"/>
</dbReference>
<reference evidence="4" key="1">
    <citation type="journal article" date="2020" name="Phytopathology">
        <title>Genome Sequence Resources of Colletotrichum truncatum, C. plurivorum, C. musicola, and C. sojae: Four Species Pathogenic to Soybean (Glycine max).</title>
        <authorList>
            <person name="Rogerio F."/>
            <person name="Boufleur T.R."/>
            <person name="Ciampi-Guillardi M."/>
            <person name="Sukno S.A."/>
            <person name="Thon M.R."/>
            <person name="Massola Junior N.S."/>
            <person name="Baroncelli R."/>
        </authorList>
    </citation>
    <scope>NUCLEOTIDE SEQUENCE</scope>
    <source>
        <strain evidence="4">LFN0074</strain>
    </source>
</reference>
<dbReference type="Pfam" id="PF13450">
    <property type="entry name" value="NAD_binding_8"/>
    <property type="match status" value="1"/>
</dbReference>
<protein>
    <submittedName>
        <fullName evidence="4">Salicylate hydroxylase</fullName>
    </submittedName>
</protein>
<name>A0A8H6KIY2_9PEZI</name>
<comment type="caution">
    <text evidence="4">The sequence shown here is derived from an EMBL/GenBank/DDBJ whole genome shotgun (WGS) entry which is preliminary data.</text>
</comment>
<dbReference type="InterPro" id="IPR050493">
    <property type="entry name" value="FAD-dep_Monooxygenase_BioMet"/>
</dbReference>
<dbReference type="OrthoDB" id="16820at2759"/>
<dbReference type="EMBL" id="WIGM01000252">
    <property type="protein sequence ID" value="KAF6831818.1"/>
    <property type="molecule type" value="Genomic_DNA"/>
</dbReference>